<keyword evidence="2" id="KW-0521">NADP</keyword>
<dbReference type="PANTHER" id="PTHR24321:SF8">
    <property type="entry name" value="ESTRADIOL 17-BETA-DEHYDROGENASE 8-RELATED"/>
    <property type="match status" value="1"/>
</dbReference>
<dbReference type="PRINTS" id="PR00080">
    <property type="entry name" value="SDRFAMILY"/>
</dbReference>
<organism evidence="4 5">
    <name type="scientific">Pseudocercospora fuligena</name>
    <dbReference type="NCBI Taxonomy" id="685502"/>
    <lineage>
        <taxon>Eukaryota</taxon>
        <taxon>Fungi</taxon>
        <taxon>Dikarya</taxon>
        <taxon>Ascomycota</taxon>
        <taxon>Pezizomycotina</taxon>
        <taxon>Dothideomycetes</taxon>
        <taxon>Dothideomycetidae</taxon>
        <taxon>Mycosphaerellales</taxon>
        <taxon>Mycosphaerellaceae</taxon>
        <taxon>Pseudocercospora</taxon>
    </lineage>
</organism>
<dbReference type="PRINTS" id="PR00081">
    <property type="entry name" value="GDHRDH"/>
</dbReference>
<comment type="caution">
    <text evidence="4">The sequence shown here is derived from an EMBL/GenBank/DDBJ whole genome shotgun (WGS) entry which is preliminary data.</text>
</comment>
<dbReference type="InterPro" id="IPR036291">
    <property type="entry name" value="NAD(P)-bd_dom_sf"/>
</dbReference>
<dbReference type="SUPFAM" id="SSF51735">
    <property type="entry name" value="NAD(P)-binding Rossmann-fold domains"/>
    <property type="match status" value="1"/>
</dbReference>
<dbReference type="GO" id="GO:0016491">
    <property type="term" value="F:oxidoreductase activity"/>
    <property type="evidence" value="ECO:0007669"/>
    <property type="project" value="UniProtKB-KW"/>
</dbReference>
<dbReference type="AlphaFoldDB" id="A0A8H6RFL1"/>
<gene>
    <name evidence="4" type="ORF">HII31_09563</name>
</gene>
<reference evidence="4" key="1">
    <citation type="submission" date="2020-04" db="EMBL/GenBank/DDBJ databases">
        <title>Draft genome resource of the tomato pathogen Pseudocercospora fuligena.</title>
        <authorList>
            <person name="Zaccaron A."/>
        </authorList>
    </citation>
    <scope>NUCLEOTIDE SEQUENCE</scope>
    <source>
        <strain evidence="4">PF001</strain>
    </source>
</reference>
<dbReference type="Proteomes" id="UP000660729">
    <property type="component" value="Unassembled WGS sequence"/>
</dbReference>
<evidence type="ECO:0000313" key="4">
    <source>
        <dbReference type="EMBL" id="KAF7189141.1"/>
    </source>
</evidence>
<proteinExistence type="inferred from homology"/>
<evidence type="ECO:0000313" key="5">
    <source>
        <dbReference type="Proteomes" id="UP000660729"/>
    </source>
</evidence>
<dbReference type="InterPro" id="IPR002347">
    <property type="entry name" value="SDR_fam"/>
</dbReference>
<keyword evidence="3" id="KW-0560">Oxidoreductase</keyword>
<sequence length="262" mass="28077">MAQYAIYPSLKNKRVVVTGGAEGIGGSAVEAFAHQGSQVILLDISEGSANKLISNLKEAGVAKLPAFYQCDVTDLKRLKAIADDILAKFGGVDCLVNNAASCAGKARAPTEDVTPEIWQFNIDVNLRHFFFLTQYLAPSMKKAGSGSVINMGSISWRIPATGLPVYTTIKAAILGLTRTHARELGPHGIRVNSVMPGSIATERQIQEVLTEKYKQETLDAQALKRVLKPEEVARVILFLSSDDASAITGSSYVVDGGWVSDP</sequence>
<dbReference type="OrthoDB" id="1669814at2759"/>
<evidence type="ECO:0000256" key="3">
    <source>
        <dbReference type="ARBA" id="ARBA00023002"/>
    </source>
</evidence>
<evidence type="ECO:0000256" key="2">
    <source>
        <dbReference type="ARBA" id="ARBA00022857"/>
    </source>
</evidence>
<accession>A0A8H6RFL1</accession>
<protein>
    <submittedName>
        <fullName evidence="4">Sulfoquinovose 1-dehydrogenase</fullName>
    </submittedName>
</protein>
<dbReference type="PANTHER" id="PTHR24321">
    <property type="entry name" value="DEHYDROGENASES, SHORT CHAIN"/>
    <property type="match status" value="1"/>
</dbReference>
<dbReference type="FunFam" id="3.40.50.720:FF:000084">
    <property type="entry name" value="Short-chain dehydrogenase reductase"/>
    <property type="match status" value="1"/>
</dbReference>
<dbReference type="Pfam" id="PF13561">
    <property type="entry name" value="adh_short_C2"/>
    <property type="match status" value="1"/>
</dbReference>
<keyword evidence="5" id="KW-1185">Reference proteome</keyword>
<comment type="similarity">
    <text evidence="1">Belongs to the short-chain dehydrogenases/reductases (SDR) family.</text>
</comment>
<dbReference type="EMBL" id="JABCIY010000194">
    <property type="protein sequence ID" value="KAF7189141.1"/>
    <property type="molecule type" value="Genomic_DNA"/>
</dbReference>
<dbReference type="CDD" id="cd05233">
    <property type="entry name" value="SDR_c"/>
    <property type="match status" value="1"/>
</dbReference>
<name>A0A8H6RFL1_9PEZI</name>
<evidence type="ECO:0000256" key="1">
    <source>
        <dbReference type="ARBA" id="ARBA00006484"/>
    </source>
</evidence>
<dbReference type="Gene3D" id="3.40.50.720">
    <property type="entry name" value="NAD(P)-binding Rossmann-like Domain"/>
    <property type="match status" value="1"/>
</dbReference>